<keyword evidence="2" id="KW-1185">Reference proteome</keyword>
<gene>
    <name evidence="1" type="ORF">RPERSI_LOCUS31466</name>
</gene>
<sequence>FKHIAVKCEISTEATFIDYDNPFRYLTGIKIEGGFLGAREPSTEQEAQTDRIFKSTYRNFLDKSIEPSQFNANTIDFHYSLGDKHRLAANGLSVQWHKYGNFGTKEGGEKLDQPDFKYQRSTDYIALGSNAWDEVETEIRETEEYNEGQENTGGDTVAPASTA</sequence>
<evidence type="ECO:0000313" key="1">
    <source>
        <dbReference type="EMBL" id="CAG8840528.1"/>
    </source>
</evidence>
<evidence type="ECO:0000313" key="2">
    <source>
        <dbReference type="Proteomes" id="UP000789920"/>
    </source>
</evidence>
<proteinExistence type="predicted"/>
<protein>
    <submittedName>
        <fullName evidence="1">10817_t:CDS:1</fullName>
    </submittedName>
</protein>
<organism evidence="1 2">
    <name type="scientific">Racocetra persica</name>
    <dbReference type="NCBI Taxonomy" id="160502"/>
    <lineage>
        <taxon>Eukaryota</taxon>
        <taxon>Fungi</taxon>
        <taxon>Fungi incertae sedis</taxon>
        <taxon>Mucoromycota</taxon>
        <taxon>Glomeromycotina</taxon>
        <taxon>Glomeromycetes</taxon>
        <taxon>Diversisporales</taxon>
        <taxon>Gigasporaceae</taxon>
        <taxon>Racocetra</taxon>
    </lineage>
</organism>
<feature type="non-terminal residue" evidence="1">
    <location>
        <position position="163"/>
    </location>
</feature>
<reference evidence="1" key="1">
    <citation type="submission" date="2021-06" db="EMBL/GenBank/DDBJ databases">
        <authorList>
            <person name="Kallberg Y."/>
            <person name="Tangrot J."/>
            <person name="Rosling A."/>
        </authorList>
    </citation>
    <scope>NUCLEOTIDE SEQUENCE</scope>
    <source>
        <strain evidence="1">MA461A</strain>
    </source>
</reference>
<feature type="non-terminal residue" evidence="1">
    <location>
        <position position="1"/>
    </location>
</feature>
<name>A0ACA9SJU4_9GLOM</name>
<dbReference type="Proteomes" id="UP000789920">
    <property type="component" value="Unassembled WGS sequence"/>
</dbReference>
<dbReference type="EMBL" id="CAJVQC010127005">
    <property type="protein sequence ID" value="CAG8840528.1"/>
    <property type="molecule type" value="Genomic_DNA"/>
</dbReference>
<comment type="caution">
    <text evidence="1">The sequence shown here is derived from an EMBL/GenBank/DDBJ whole genome shotgun (WGS) entry which is preliminary data.</text>
</comment>
<accession>A0ACA9SJU4</accession>